<dbReference type="Gene3D" id="1.10.443.10">
    <property type="entry name" value="Intergrase catalytic core"/>
    <property type="match status" value="1"/>
</dbReference>
<evidence type="ECO:0000313" key="13">
    <source>
        <dbReference type="EMBL" id="CAB4910990.1"/>
    </source>
</evidence>
<feature type="domain" description="Core-binding (CB)" evidence="10">
    <location>
        <begin position="1"/>
        <end position="86"/>
    </location>
</feature>
<evidence type="ECO:0000256" key="8">
    <source>
        <dbReference type="ARBA" id="ARBA00023306"/>
    </source>
</evidence>
<reference evidence="11" key="1">
    <citation type="submission" date="2020-05" db="EMBL/GenBank/DDBJ databases">
        <authorList>
            <person name="Chiriac C."/>
            <person name="Salcher M."/>
            <person name="Ghai R."/>
            <person name="Kavagutti S V."/>
        </authorList>
    </citation>
    <scope>NUCLEOTIDE SEQUENCE</scope>
</reference>
<evidence type="ECO:0000256" key="1">
    <source>
        <dbReference type="ARBA" id="ARBA00004496"/>
    </source>
</evidence>
<dbReference type="Gene3D" id="1.10.150.130">
    <property type="match status" value="1"/>
</dbReference>
<dbReference type="AlphaFoldDB" id="A0A6J6M694"/>
<dbReference type="InterPro" id="IPR023009">
    <property type="entry name" value="Tyrosine_recombinase_XerC/XerD"/>
</dbReference>
<accession>A0A6J6M694</accession>
<comment type="subcellular location">
    <subcellularLocation>
        <location evidence="1">Cytoplasm</location>
    </subcellularLocation>
</comment>
<dbReference type="GO" id="GO:0051301">
    <property type="term" value="P:cell division"/>
    <property type="evidence" value="ECO:0007669"/>
    <property type="project" value="UniProtKB-KW"/>
</dbReference>
<evidence type="ECO:0000259" key="10">
    <source>
        <dbReference type="PROSITE" id="PS51900"/>
    </source>
</evidence>
<keyword evidence="4" id="KW-0159">Chromosome partition</keyword>
<dbReference type="InterPro" id="IPR044068">
    <property type="entry name" value="CB"/>
</dbReference>
<dbReference type="Pfam" id="PF02899">
    <property type="entry name" value="Phage_int_SAM_1"/>
    <property type="match status" value="1"/>
</dbReference>
<keyword evidence="6" id="KW-0238">DNA-binding</keyword>
<dbReference type="InterPro" id="IPR010998">
    <property type="entry name" value="Integrase_recombinase_N"/>
</dbReference>
<dbReference type="EMBL" id="CAFBQL010000002">
    <property type="protein sequence ID" value="CAB5055652.1"/>
    <property type="molecule type" value="Genomic_DNA"/>
</dbReference>
<proteinExistence type="inferred from homology"/>
<protein>
    <submittedName>
        <fullName evidence="11">Unannotated protein</fullName>
    </submittedName>
</protein>
<keyword evidence="2" id="KW-0963">Cytoplasm</keyword>
<dbReference type="GO" id="GO:0007059">
    <property type="term" value="P:chromosome segregation"/>
    <property type="evidence" value="ECO:0007669"/>
    <property type="project" value="UniProtKB-KW"/>
</dbReference>
<dbReference type="HAMAP" id="MF_01808">
    <property type="entry name" value="Recomb_XerC_XerD"/>
    <property type="match status" value="1"/>
</dbReference>
<dbReference type="PANTHER" id="PTHR30349">
    <property type="entry name" value="PHAGE INTEGRASE-RELATED"/>
    <property type="match status" value="1"/>
</dbReference>
<keyword evidence="5" id="KW-0229">DNA integration</keyword>
<dbReference type="InterPro" id="IPR013762">
    <property type="entry name" value="Integrase-like_cat_sf"/>
</dbReference>
<evidence type="ECO:0000256" key="7">
    <source>
        <dbReference type="ARBA" id="ARBA00023172"/>
    </source>
</evidence>
<evidence type="ECO:0000313" key="14">
    <source>
        <dbReference type="EMBL" id="CAB5055652.1"/>
    </source>
</evidence>
<dbReference type="InterPro" id="IPR004107">
    <property type="entry name" value="Integrase_SAM-like_N"/>
</dbReference>
<evidence type="ECO:0000256" key="6">
    <source>
        <dbReference type="ARBA" id="ARBA00023125"/>
    </source>
</evidence>
<dbReference type="GO" id="GO:0006310">
    <property type="term" value="P:DNA recombination"/>
    <property type="evidence" value="ECO:0007669"/>
    <property type="project" value="UniProtKB-KW"/>
</dbReference>
<evidence type="ECO:0000256" key="2">
    <source>
        <dbReference type="ARBA" id="ARBA00022490"/>
    </source>
</evidence>
<dbReference type="Pfam" id="PF00589">
    <property type="entry name" value="Phage_integrase"/>
    <property type="match status" value="1"/>
</dbReference>
<dbReference type="SUPFAM" id="SSF56349">
    <property type="entry name" value="DNA breaking-rejoining enzymes"/>
    <property type="match status" value="1"/>
</dbReference>
<evidence type="ECO:0000259" key="9">
    <source>
        <dbReference type="PROSITE" id="PS51898"/>
    </source>
</evidence>
<organism evidence="11">
    <name type="scientific">freshwater metagenome</name>
    <dbReference type="NCBI Taxonomy" id="449393"/>
    <lineage>
        <taxon>unclassified sequences</taxon>
        <taxon>metagenomes</taxon>
        <taxon>ecological metagenomes</taxon>
    </lineage>
</organism>
<dbReference type="InterPro" id="IPR050090">
    <property type="entry name" value="Tyrosine_recombinase_XerCD"/>
</dbReference>
<dbReference type="GO" id="GO:0005737">
    <property type="term" value="C:cytoplasm"/>
    <property type="evidence" value="ECO:0007669"/>
    <property type="project" value="UniProtKB-SubCell"/>
</dbReference>
<gene>
    <name evidence="11" type="ORF">UFOPK2289_00976</name>
    <name evidence="12" type="ORF">UFOPK3346_01336</name>
    <name evidence="13" type="ORF">UFOPK3670_00012</name>
    <name evidence="14" type="ORF">UFOPK4308_00485</name>
</gene>
<evidence type="ECO:0000256" key="3">
    <source>
        <dbReference type="ARBA" id="ARBA00022618"/>
    </source>
</evidence>
<dbReference type="EMBL" id="CAFBLE010000016">
    <property type="protein sequence ID" value="CAB4876074.1"/>
    <property type="molecule type" value="Genomic_DNA"/>
</dbReference>
<dbReference type="NCBIfam" id="NF001399">
    <property type="entry name" value="PRK00283.1"/>
    <property type="match status" value="1"/>
</dbReference>
<dbReference type="GO" id="GO:0015074">
    <property type="term" value="P:DNA integration"/>
    <property type="evidence" value="ECO:0007669"/>
    <property type="project" value="UniProtKB-KW"/>
</dbReference>
<evidence type="ECO:0000256" key="5">
    <source>
        <dbReference type="ARBA" id="ARBA00022908"/>
    </source>
</evidence>
<keyword evidence="3" id="KW-0132">Cell division</keyword>
<dbReference type="EMBL" id="CAFBMV010000001">
    <property type="protein sequence ID" value="CAB4910990.1"/>
    <property type="molecule type" value="Genomic_DNA"/>
</dbReference>
<dbReference type="EMBL" id="CAEZWT010000027">
    <property type="protein sequence ID" value="CAB4668394.1"/>
    <property type="molecule type" value="Genomic_DNA"/>
</dbReference>
<evidence type="ECO:0000256" key="4">
    <source>
        <dbReference type="ARBA" id="ARBA00022829"/>
    </source>
</evidence>
<dbReference type="GO" id="GO:0003677">
    <property type="term" value="F:DNA binding"/>
    <property type="evidence" value="ECO:0007669"/>
    <property type="project" value="UniProtKB-KW"/>
</dbReference>
<sequence length="306" mass="33791">MDVDVASESFLAQLRVERGLAANTIAAYSRDLATLSGFLHTRSITLKTISPENILAFQGYLKSQGLASSSIQRNISTLRSFFKYCQREYSIDDPTLEIAKSKQLRKLPKALTVVEIISLIDGAYEESKPITLRDRALLELLYGTGARVSEIVALDVGDLRFFEQDGIEVETIKLKGKGSKERIVPLGSFAKGAIREYLVRVRPELAAHAKSRSSALFLNTRGARLSRQSAWQFVTNSAVKVGLQGKVSPHVFRHSYATHLLDGGADVRVVQELLGHVSVTTTQIYTLITIDKVRESYSAAHPRARG</sequence>
<keyword evidence="8" id="KW-0131">Cell cycle</keyword>
<dbReference type="PROSITE" id="PS51900">
    <property type="entry name" value="CB"/>
    <property type="match status" value="1"/>
</dbReference>
<keyword evidence="7" id="KW-0233">DNA recombination</keyword>
<evidence type="ECO:0000313" key="11">
    <source>
        <dbReference type="EMBL" id="CAB4668394.1"/>
    </source>
</evidence>
<dbReference type="PANTHER" id="PTHR30349:SF81">
    <property type="entry name" value="TYROSINE RECOMBINASE XERC"/>
    <property type="match status" value="1"/>
</dbReference>
<dbReference type="PROSITE" id="PS51898">
    <property type="entry name" value="TYR_RECOMBINASE"/>
    <property type="match status" value="1"/>
</dbReference>
<dbReference type="CDD" id="cd00798">
    <property type="entry name" value="INT_XerDC_C"/>
    <property type="match status" value="1"/>
</dbReference>
<feature type="domain" description="Tyr recombinase" evidence="9">
    <location>
        <begin position="106"/>
        <end position="298"/>
    </location>
</feature>
<dbReference type="InterPro" id="IPR002104">
    <property type="entry name" value="Integrase_catalytic"/>
</dbReference>
<dbReference type="InterPro" id="IPR011010">
    <property type="entry name" value="DNA_brk_join_enz"/>
</dbReference>
<evidence type="ECO:0000313" key="12">
    <source>
        <dbReference type="EMBL" id="CAB4876074.1"/>
    </source>
</evidence>
<name>A0A6J6M694_9ZZZZ</name>